<organism evidence="4">
    <name type="scientific">Ursus maritimus</name>
    <name type="common">Polar bear</name>
    <name type="synonym">Thalarctos maritimus</name>
    <dbReference type="NCBI Taxonomy" id="29073"/>
    <lineage>
        <taxon>Eukaryota</taxon>
        <taxon>Metazoa</taxon>
        <taxon>Chordata</taxon>
        <taxon>Craniata</taxon>
        <taxon>Vertebrata</taxon>
        <taxon>Euteleostomi</taxon>
        <taxon>Mammalia</taxon>
        <taxon>Eutheria</taxon>
        <taxon>Laurasiatheria</taxon>
        <taxon>Carnivora</taxon>
        <taxon>Caniformia</taxon>
        <taxon>Ursidae</taxon>
        <taxon>Ursus</taxon>
    </lineage>
</organism>
<feature type="domain" description="Ig-like" evidence="3">
    <location>
        <begin position="306"/>
        <end position="399"/>
    </location>
</feature>
<dbReference type="Ensembl" id="ENSUMAT00000030843.1">
    <property type="protein sequence ID" value="ENSUMAP00000026051.1"/>
    <property type="gene ID" value="ENSUMAG00000018959.1"/>
</dbReference>
<evidence type="ECO:0000259" key="3">
    <source>
        <dbReference type="PROSITE" id="PS50835"/>
    </source>
</evidence>
<dbReference type="InterPro" id="IPR003599">
    <property type="entry name" value="Ig_sub"/>
</dbReference>
<dbReference type="PROSITE" id="PS50835">
    <property type="entry name" value="IG_LIKE"/>
    <property type="match status" value="4"/>
</dbReference>
<feature type="domain" description="Ig-like" evidence="3">
    <location>
        <begin position="124"/>
        <end position="210"/>
    </location>
</feature>
<dbReference type="FunFam" id="2.60.40.10:FF:000186">
    <property type="entry name" value="Hemicentin 1"/>
    <property type="match status" value="1"/>
</dbReference>
<dbReference type="InterPro" id="IPR013783">
    <property type="entry name" value="Ig-like_fold"/>
</dbReference>
<dbReference type="PANTHER" id="PTHR45889:SF1">
    <property type="entry name" value="CELL ADHESION MOLECULE 2"/>
    <property type="match status" value="1"/>
</dbReference>
<dbReference type="Gene3D" id="2.60.40.10">
    <property type="entry name" value="Immunoglobulins"/>
    <property type="match status" value="5"/>
</dbReference>
<dbReference type="InterPro" id="IPR003598">
    <property type="entry name" value="Ig_sub2"/>
</dbReference>
<evidence type="ECO:0000256" key="2">
    <source>
        <dbReference type="ARBA" id="ARBA00023319"/>
    </source>
</evidence>
<dbReference type="SUPFAM" id="SSF48726">
    <property type="entry name" value="Immunoglobulin"/>
    <property type="match status" value="5"/>
</dbReference>
<evidence type="ECO:0000256" key="1">
    <source>
        <dbReference type="ARBA" id="ARBA00023157"/>
    </source>
</evidence>
<name>A0A452UY51_URSMA</name>
<dbReference type="SMART" id="SM00408">
    <property type="entry name" value="IGc2"/>
    <property type="match status" value="4"/>
</dbReference>
<keyword evidence="2" id="KW-0393">Immunoglobulin domain</keyword>
<dbReference type="AlphaFoldDB" id="A0A452UY51"/>
<dbReference type="OMA" id="EPWGPGF"/>
<dbReference type="InterPro" id="IPR013098">
    <property type="entry name" value="Ig_I-set"/>
</dbReference>
<dbReference type="Pfam" id="PF13927">
    <property type="entry name" value="Ig_3"/>
    <property type="match status" value="1"/>
</dbReference>
<feature type="domain" description="Ig-like" evidence="3">
    <location>
        <begin position="215"/>
        <end position="301"/>
    </location>
</feature>
<dbReference type="InterPro" id="IPR036179">
    <property type="entry name" value="Ig-like_dom_sf"/>
</dbReference>
<protein>
    <recommendedName>
        <fullName evidence="3">Ig-like domain-containing protein</fullName>
    </recommendedName>
</protein>
<dbReference type="PANTHER" id="PTHR45889">
    <property type="entry name" value="IG-LIKE DOMAIN-CONTAINING PROTEIN"/>
    <property type="match status" value="1"/>
</dbReference>
<dbReference type="FunFam" id="2.60.40.10:FF:000890">
    <property type="entry name" value="Hemicentin 1"/>
    <property type="match status" value="1"/>
</dbReference>
<dbReference type="GeneTree" id="ENSGT00940000162328"/>
<reference evidence="4" key="1">
    <citation type="submission" date="2019-03" db="UniProtKB">
        <authorList>
            <consortium name="Ensembl"/>
        </authorList>
    </citation>
    <scope>IDENTIFICATION</scope>
</reference>
<accession>A0A452UY51</accession>
<keyword evidence="1" id="KW-1015">Disulfide bond</keyword>
<proteinExistence type="predicted"/>
<dbReference type="Pfam" id="PF07679">
    <property type="entry name" value="I-set"/>
    <property type="match status" value="3"/>
</dbReference>
<feature type="domain" description="Ig-like" evidence="3">
    <location>
        <begin position="1"/>
        <end position="44"/>
    </location>
</feature>
<dbReference type="InterPro" id="IPR007110">
    <property type="entry name" value="Ig-like_dom"/>
</dbReference>
<sequence>MILAPEGSSSRTLRIPAAQERDAGVYTCRAVNEIGDASAEIRLEVGHAPQLMELPRDVTVELGRSALLPLGPGRGSRTRQPDSGVLFFESVVPEDQALYVCEAQNVFGKVRAEARLVVTGHVPPQIASSASTVRVLERQPVSLPCILLAGRPFPERRWLKAGLPLPAGSRHSVRADGSLHLDQALQEDAGKYSCVVTNTAGSQHRAVELVVQVPPRIQPTATHHVTNEGVPASLPCAASGVPTPTITWTKETNVLTSRGPHYNVSKDGTLVITRPSPQDAGTYVCTATNAVGFSSQEMRLSVNTEPRIQVNSSRDADEPLRVTAKAGDEVTLDCEAQGSPAPLVTWTKDFRPVPSVTDRHRLLPSGSLRLAQAQVGDSGPYRCIASNPAGSASRRYVLQVQGRPVLVAWVSPMALSFPLCFLGLLHALPLLQAGLCHLFMGALQCLLPSPLHPTSLQSLCLSSFPFSLPPYLWLGCPENRGQGPGQCQAQCLECGSPGTCGQEPGCCLAGDLGHIISPLLAPVKQEWGGDFHDSSESPGVFPGRFCAWSSSRG</sequence>
<dbReference type="SMART" id="SM00409">
    <property type="entry name" value="IG"/>
    <property type="match status" value="5"/>
</dbReference>
<evidence type="ECO:0000313" key="4">
    <source>
        <dbReference type="Ensembl" id="ENSUMAP00000026051"/>
    </source>
</evidence>
<dbReference type="FunFam" id="2.60.40.10:FF:000032">
    <property type="entry name" value="palladin isoform X1"/>
    <property type="match status" value="1"/>
</dbReference>